<dbReference type="EMBL" id="MLAH01000084">
    <property type="protein sequence ID" value="OOF82683.1"/>
    <property type="molecule type" value="Genomic_DNA"/>
</dbReference>
<proteinExistence type="predicted"/>
<evidence type="ECO:0000313" key="1">
    <source>
        <dbReference type="EMBL" id="OOF82683.1"/>
    </source>
</evidence>
<dbReference type="Proteomes" id="UP000189549">
    <property type="component" value="Unassembled WGS sequence"/>
</dbReference>
<protein>
    <submittedName>
        <fullName evidence="1">Uncharacterized protein</fullName>
    </submittedName>
</protein>
<sequence>MAIIRQSNFSISPPYPAVFSIKNQIALNNVLEKWNKKTEMILTARKTTIISTLIFLFDTSKNLLILMKI</sequence>
<gene>
    <name evidence="1" type="ORF">BKG93_10970</name>
</gene>
<reference evidence="1 2" key="1">
    <citation type="submission" date="2016-10" db="EMBL/GenBank/DDBJ databases">
        <title>Rodentibacter gen. nov. and new species.</title>
        <authorList>
            <person name="Christensen H."/>
        </authorList>
    </citation>
    <scope>NUCLEOTIDE SEQUENCE [LARGE SCALE GENOMIC DNA]</scope>
    <source>
        <strain evidence="1 2">Ppn157</strain>
    </source>
</reference>
<dbReference type="AlphaFoldDB" id="A0A1V3KZX9"/>
<evidence type="ECO:0000313" key="2">
    <source>
        <dbReference type="Proteomes" id="UP000189549"/>
    </source>
</evidence>
<organism evidence="1 2">
    <name type="scientific">Rodentibacter ratti</name>
    <dbReference type="NCBI Taxonomy" id="1906745"/>
    <lineage>
        <taxon>Bacteria</taxon>
        <taxon>Pseudomonadati</taxon>
        <taxon>Pseudomonadota</taxon>
        <taxon>Gammaproteobacteria</taxon>
        <taxon>Pasteurellales</taxon>
        <taxon>Pasteurellaceae</taxon>
        <taxon>Rodentibacter</taxon>
    </lineage>
</organism>
<comment type="caution">
    <text evidence="1">The sequence shown here is derived from an EMBL/GenBank/DDBJ whole genome shotgun (WGS) entry which is preliminary data.</text>
</comment>
<name>A0A1V3KZX9_9PAST</name>
<accession>A0A1V3KZX9</accession>